<dbReference type="Proteomes" id="UP001054821">
    <property type="component" value="Chromosome 6"/>
</dbReference>
<evidence type="ECO:0000313" key="2">
    <source>
        <dbReference type="Proteomes" id="UP001054821"/>
    </source>
</evidence>
<gene>
    <name evidence="1" type="ORF">L3X38_033157</name>
</gene>
<dbReference type="AlphaFoldDB" id="A0AAD4YWP8"/>
<accession>A0AAD4YWP8</accession>
<comment type="caution">
    <text evidence="1">The sequence shown here is derived from an EMBL/GenBank/DDBJ whole genome shotgun (WGS) entry which is preliminary data.</text>
</comment>
<dbReference type="EMBL" id="JAJFAZ020000006">
    <property type="protein sequence ID" value="KAI5324084.1"/>
    <property type="molecule type" value="Genomic_DNA"/>
</dbReference>
<sequence length="182" mass="20272">MTSIGPSSIIRDHLYSTDDRLKRVRPPPLLRGADEDIIIDREPAPEETPVIDPASISRCCIEKGLFSTVPLFFQYPCGTSKGCSEWVDRELKNPSTCDILNWAGVLEAIFISKACDIHIEAKMPRPLLVLLYGSAIGFSFLGIVTEMSHVVLLCLYHYCSGDSSSVISPMTTCTRGCFRWPW</sequence>
<protein>
    <submittedName>
        <fullName evidence="1">Uncharacterized protein</fullName>
    </submittedName>
</protein>
<keyword evidence="2" id="KW-1185">Reference proteome</keyword>
<organism evidence="1 2">
    <name type="scientific">Prunus dulcis</name>
    <name type="common">Almond</name>
    <name type="synonym">Amygdalus dulcis</name>
    <dbReference type="NCBI Taxonomy" id="3755"/>
    <lineage>
        <taxon>Eukaryota</taxon>
        <taxon>Viridiplantae</taxon>
        <taxon>Streptophyta</taxon>
        <taxon>Embryophyta</taxon>
        <taxon>Tracheophyta</taxon>
        <taxon>Spermatophyta</taxon>
        <taxon>Magnoliopsida</taxon>
        <taxon>eudicotyledons</taxon>
        <taxon>Gunneridae</taxon>
        <taxon>Pentapetalae</taxon>
        <taxon>rosids</taxon>
        <taxon>fabids</taxon>
        <taxon>Rosales</taxon>
        <taxon>Rosaceae</taxon>
        <taxon>Amygdaloideae</taxon>
        <taxon>Amygdaleae</taxon>
        <taxon>Prunus</taxon>
    </lineage>
</organism>
<evidence type="ECO:0000313" key="1">
    <source>
        <dbReference type="EMBL" id="KAI5324084.1"/>
    </source>
</evidence>
<reference evidence="1 2" key="1">
    <citation type="journal article" date="2022" name="G3 (Bethesda)">
        <title>Whole-genome sequence and methylome profiling of the almond [Prunus dulcis (Mill.) D.A. Webb] cultivar 'Nonpareil'.</title>
        <authorList>
            <person name="D'Amico-Willman K.M."/>
            <person name="Ouma W.Z."/>
            <person name="Meulia T."/>
            <person name="Sideli G.M."/>
            <person name="Gradziel T.M."/>
            <person name="Fresnedo-Ramirez J."/>
        </authorList>
    </citation>
    <scope>NUCLEOTIDE SEQUENCE [LARGE SCALE GENOMIC DNA]</scope>
    <source>
        <strain evidence="1">Clone GOH B32 T37-40</strain>
    </source>
</reference>
<name>A0AAD4YWP8_PRUDU</name>
<proteinExistence type="predicted"/>